<dbReference type="PROSITE" id="PS00107">
    <property type="entry name" value="PROTEIN_KINASE_ATP"/>
    <property type="match status" value="1"/>
</dbReference>
<dbReference type="PROSITE" id="PS50011">
    <property type="entry name" value="PROTEIN_KINASE_DOM"/>
    <property type="match status" value="1"/>
</dbReference>
<feature type="domain" description="FHA" evidence="6">
    <location>
        <begin position="204"/>
        <end position="258"/>
    </location>
</feature>
<feature type="region of interest" description="Disordered" evidence="5">
    <location>
        <begin position="1"/>
        <end position="65"/>
    </location>
</feature>
<comment type="similarity">
    <text evidence="1">Belongs to the protein kinase superfamily. CAMK Ser/Thr protein kinase family. CHEK2 subfamily.</text>
</comment>
<dbReference type="SUPFAM" id="SSF56112">
    <property type="entry name" value="Protein kinase-like (PK-like)"/>
    <property type="match status" value="1"/>
</dbReference>
<evidence type="ECO:0008006" key="10">
    <source>
        <dbReference type="Google" id="ProtNLM"/>
    </source>
</evidence>
<dbReference type="InterPro" id="IPR008271">
    <property type="entry name" value="Ser/Thr_kinase_AS"/>
</dbReference>
<name>A0A8H7AK07_9EURO</name>
<reference evidence="8" key="1">
    <citation type="submission" date="2020-02" db="EMBL/GenBank/DDBJ databases">
        <authorList>
            <person name="Palmer J.M."/>
        </authorList>
    </citation>
    <scope>NUCLEOTIDE SEQUENCE</scope>
    <source>
        <strain evidence="8">EPUS1.4</strain>
        <tissue evidence="8">Thallus</tissue>
    </source>
</reference>
<dbReference type="InterPro" id="IPR008984">
    <property type="entry name" value="SMAD_FHA_dom_sf"/>
</dbReference>
<feature type="compositionally biased region" description="Polar residues" evidence="5">
    <location>
        <begin position="961"/>
        <end position="970"/>
    </location>
</feature>
<evidence type="ECO:0000256" key="4">
    <source>
        <dbReference type="PROSITE-ProRule" id="PRU10141"/>
    </source>
</evidence>
<dbReference type="GO" id="GO:0005524">
    <property type="term" value="F:ATP binding"/>
    <property type="evidence" value="ECO:0007669"/>
    <property type="project" value="UniProtKB-UniRule"/>
</dbReference>
<feature type="compositionally biased region" description="Low complexity" evidence="5">
    <location>
        <begin position="41"/>
        <end position="50"/>
    </location>
</feature>
<dbReference type="InterPro" id="IPR017441">
    <property type="entry name" value="Protein_kinase_ATP_BS"/>
</dbReference>
<evidence type="ECO:0000259" key="7">
    <source>
        <dbReference type="PROSITE" id="PS50011"/>
    </source>
</evidence>
<feature type="region of interest" description="Disordered" evidence="5">
    <location>
        <begin position="702"/>
        <end position="727"/>
    </location>
</feature>
<dbReference type="OrthoDB" id="504170at2759"/>
<evidence type="ECO:0000256" key="5">
    <source>
        <dbReference type="SAM" id="MobiDB-lite"/>
    </source>
</evidence>
<dbReference type="CDD" id="cd00060">
    <property type="entry name" value="FHA"/>
    <property type="match status" value="1"/>
</dbReference>
<sequence>MADKPGSTGGRLLKATERNQGEQLPRHPHFEAGKNSKFDSSRSSSTSRAAAKPREAFDQQTFDLGEYRPWGDPRTWKRRIVQPVPLNETKKSIQNFSCDTMPLEESNTQATQPYTDPRRLGLHGSGISKEDAADVICILHPSTPAANEAVAATVKHNPSHIIPNADLMEENDDALFDPAAQVQPLSREIALRLSSHVKKSEWGFAFGRNPDKSDILLTTDPDDNMVSGRHFRIYCSKDGVLMLEDGSTNGTVVDDHHLYWKKSKETDESSTMLQNGSLIYLVGHDGKQIKFLVRIPNRGDQQGAYNANLARYVSNMPGPKSKIVLSPAEHPYGMVWNGGSIYNVIGCLGKGAFATVYKLATKKDGHVYAAKELDQRRFRKAGISDIKIDNEIQIMKDLRHPNIVQYEDYHVYEDHAYIIMELITGGELGTYMLKNGPVAEPMVQTITRQMLHALAYLHARGITHRDIKPDNILIAEMDPLHVKLSDFGLSKCITNNETFLKTFCGTLLYCAPEIYPGYGEYDKGGTKKRARSGDPSSKRYSDRVDMWSFGAVLFHVLCSKPPVITDSENNNKAAQMLSNIMTQDINFDPLYAVGISEEAVDFVSCLLKRNPSLRPTPKACFAHAWIAEEADLIDYMNLDDEMPAYRGQGLATVEEAEEDLLSPSNNAAYDQVSGAAGGLSFGYLNHAGERVSKRQRFTLKGKTKVTAPPSDDIAYPELPQVSNPTTSPVNDARVERLFGEITSSALPSSGVFAGATPPVSIPALQHGVERISVNDFVTFETSVPPPSTGETSAQPLQYPRTLAIPGALPSSAPSLLGAEAQIRQLNMASPESGHSEGTTPEAANPMTPETREMTPAPTQQEKSDATTSQQEAAPQPSEEPVFSRYIDLKVPESLAHDTEFVEAFNARQAEAKERRARLAKAKAAKANTFSEVDRTPLDTGELAKTVDPRASKKAGSGGSSFQKTKQLPSRQTDHSPRGSLYPTSRTTPDGFTKPYRRFGKLTTVPGSFTDLTIYINSRMTSWGRGISCNVRYADTTDARIPQYAIQITYHAPDMDMRIEKNQPWENAPGIHTVVSTGASHCIWVNDVELRKESSKERCKYYGKIYTGDIISVFQSADPKGPFLKFKVEMYYGDSARQRPENEKGFQVLKEFEHHRREMERRESEKSKSKETIASNSAQKTT</sequence>
<feature type="compositionally biased region" description="Polar residues" evidence="5">
    <location>
        <begin position="1171"/>
        <end position="1181"/>
    </location>
</feature>
<keyword evidence="3 4" id="KW-0067">ATP-binding</keyword>
<protein>
    <recommendedName>
        <fullName evidence="10">Serine/threonine-protein kinase RAD53</fullName>
    </recommendedName>
</protein>
<dbReference type="Proteomes" id="UP000606974">
    <property type="component" value="Unassembled WGS sequence"/>
</dbReference>
<dbReference type="PROSITE" id="PS00108">
    <property type="entry name" value="PROTEIN_KINASE_ST"/>
    <property type="match status" value="1"/>
</dbReference>
<feature type="binding site" evidence="4">
    <location>
        <position position="371"/>
    </location>
    <ligand>
        <name>ATP</name>
        <dbReference type="ChEBI" id="CHEBI:30616"/>
    </ligand>
</feature>
<gene>
    <name evidence="8" type="ORF">GJ744_009363</name>
</gene>
<feature type="region of interest" description="Disordered" evidence="5">
    <location>
        <begin position="1152"/>
        <end position="1181"/>
    </location>
</feature>
<feature type="compositionally biased region" description="Polar residues" evidence="5">
    <location>
        <begin position="856"/>
        <end position="872"/>
    </location>
</feature>
<dbReference type="Pfam" id="PF00498">
    <property type="entry name" value="FHA"/>
    <property type="match status" value="1"/>
</dbReference>
<feature type="compositionally biased region" description="Basic and acidic residues" evidence="5">
    <location>
        <begin position="14"/>
        <end position="40"/>
    </location>
</feature>
<evidence type="ECO:0000256" key="3">
    <source>
        <dbReference type="ARBA" id="ARBA00022840"/>
    </source>
</evidence>
<proteinExistence type="inferred from homology"/>
<dbReference type="SMART" id="SM00220">
    <property type="entry name" value="S_TKc"/>
    <property type="match status" value="1"/>
</dbReference>
<dbReference type="InterPro" id="IPR000719">
    <property type="entry name" value="Prot_kinase_dom"/>
</dbReference>
<evidence type="ECO:0000259" key="6">
    <source>
        <dbReference type="PROSITE" id="PS50006"/>
    </source>
</evidence>
<comment type="caution">
    <text evidence="8">The sequence shown here is derived from an EMBL/GenBank/DDBJ whole genome shotgun (WGS) entry which is preliminary data.</text>
</comment>
<dbReference type="PANTHER" id="PTHR24347">
    <property type="entry name" value="SERINE/THREONINE-PROTEIN KINASE"/>
    <property type="match status" value="1"/>
</dbReference>
<feature type="region of interest" description="Disordered" evidence="5">
    <location>
        <begin position="829"/>
        <end position="882"/>
    </location>
</feature>
<dbReference type="Gene3D" id="1.10.510.10">
    <property type="entry name" value="Transferase(Phosphotransferase) domain 1"/>
    <property type="match status" value="1"/>
</dbReference>
<dbReference type="FunFam" id="3.30.200.20:FF:000470">
    <property type="entry name" value="Serine/threonine-protein kinase RAD53"/>
    <property type="match status" value="1"/>
</dbReference>
<dbReference type="Pfam" id="PF00069">
    <property type="entry name" value="Pkinase"/>
    <property type="match status" value="1"/>
</dbReference>
<dbReference type="AlphaFoldDB" id="A0A8H7AK07"/>
<evidence type="ECO:0000256" key="1">
    <source>
        <dbReference type="ARBA" id="ARBA00005575"/>
    </source>
</evidence>
<organism evidence="8 9">
    <name type="scientific">Endocarpon pusillum</name>
    <dbReference type="NCBI Taxonomy" id="364733"/>
    <lineage>
        <taxon>Eukaryota</taxon>
        <taxon>Fungi</taxon>
        <taxon>Dikarya</taxon>
        <taxon>Ascomycota</taxon>
        <taxon>Pezizomycotina</taxon>
        <taxon>Eurotiomycetes</taxon>
        <taxon>Chaetothyriomycetidae</taxon>
        <taxon>Verrucariales</taxon>
        <taxon>Verrucariaceae</taxon>
        <taxon>Endocarpon</taxon>
    </lineage>
</organism>
<dbReference type="GO" id="GO:0004672">
    <property type="term" value="F:protein kinase activity"/>
    <property type="evidence" value="ECO:0007669"/>
    <property type="project" value="InterPro"/>
</dbReference>
<dbReference type="InterPro" id="IPR011009">
    <property type="entry name" value="Kinase-like_dom_sf"/>
</dbReference>
<dbReference type="Gene3D" id="2.60.200.20">
    <property type="match status" value="1"/>
</dbReference>
<keyword evidence="9" id="KW-1185">Reference proteome</keyword>
<evidence type="ECO:0000256" key="2">
    <source>
        <dbReference type="ARBA" id="ARBA00022741"/>
    </source>
</evidence>
<dbReference type="InterPro" id="IPR000253">
    <property type="entry name" value="FHA_dom"/>
</dbReference>
<feature type="compositionally biased region" description="Basic and acidic residues" evidence="5">
    <location>
        <begin position="1152"/>
        <end position="1170"/>
    </location>
</feature>
<dbReference type="PROSITE" id="PS50006">
    <property type="entry name" value="FHA_DOMAIN"/>
    <property type="match status" value="1"/>
</dbReference>
<dbReference type="SMART" id="SM00240">
    <property type="entry name" value="FHA"/>
    <property type="match status" value="1"/>
</dbReference>
<accession>A0A8H7AK07</accession>
<feature type="region of interest" description="Disordered" evidence="5">
    <location>
        <begin position="939"/>
        <end position="994"/>
    </location>
</feature>
<feature type="domain" description="Protein kinase" evidence="7">
    <location>
        <begin position="342"/>
        <end position="626"/>
    </location>
</feature>
<dbReference type="SUPFAM" id="SSF49879">
    <property type="entry name" value="SMAD/FHA domain"/>
    <property type="match status" value="1"/>
</dbReference>
<dbReference type="EMBL" id="JAACFV010000055">
    <property type="protein sequence ID" value="KAF7508372.1"/>
    <property type="molecule type" value="Genomic_DNA"/>
</dbReference>
<evidence type="ECO:0000313" key="9">
    <source>
        <dbReference type="Proteomes" id="UP000606974"/>
    </source>
</evidence>
<keyword evidence="2 4" id="KW-0547">Nucleotide-binding</keyword>
<evidence type="ECO:0000313" key="8">
    <source>
        <dbReference type="EMBL" id="KAF7508372.1"/>
    </source>
</evidence>